<feature type="non-terminal residue" evidence="2">
    <location>
        <position position="154"/>
    </location>
</feature>
<feature type="region of interest" description="Disordered" evidence="1">
    <location>
        <begin position="44"/>
        <end position="66"/>
    </location>
</feature>
<reference evidence="2 3" key="1">
    <citation type="journal article" date="2012" name="Proc. Natl. Acad. Sci. U.S.A.">
        <title>Comparative genomics of Ceriporiopsis subvermispora and Phanerochaete chrysosporium provide insight into selective ligninolysis.</title>
        <authorList>
            <person name="Fernandez-Fueyo E."/>
            <person name="Ruiz-Duenas F.J."/>
            <person name="Ferreira P."/>
            <person name="Floudas D."/>
            <person name="Hibbett D.S."/>
            <person name="Canessa P."/>
            <person name="Larrondo L.F."/>
            <person name="James T.Y."/>
            <person name="Seelenfreund D."/>
            <person name="Lobos S."/>
            <person name="Polanco R."/>
            <person name="Tello M."/>
            <person name="Honda Y."/>
            <person name="Watanabe T."/>
            <person name="Watanabe T."/>
            <person name="Ryu J.S."/>
            <person name="Kubicek C.P."/>
            <person name="Schmoll M."/>
            <person name="Gaskell J."/>
            <person name="Hammel K.E."/>
            <person name="St John F.J."/>
            <person name="Vanden Wymelenberg A."/>
            <person name="Sabat G."/>
            <person name="Splinter BonDurant S."/>
            <person name="Syed K."/>
            <person name="Yadav J.S."/>
            <person name="Doddapaneni H."/>
            <person name="Subramanian V."/>
            <person name="Lavin J.L."/>
            <person name="Oguiza J.A."/>
            <person name="Perez G."/>
            <person name="Pisabarro A.G."/>
            <person name="Ramirez L."/>
            <person name="Santoyo F."/>
            <person name="Master E."/>
            <person name="Coutinho P.M."/>
            <person name="Henrissat B."/>
            <person name="Lombard V."/>
            <person name="Magnuson J.K."/>
            <person name="Kuees U."/>
            <person name="Hori C."/>
            <person name="Igarashi K."/>
            <person name="Samejima M."/>
            <person name="Held B.W."/>
            <person name="Barry K.W."/>
            <person name="LaButti K.M."/>
            <person name="Lapidus A."/>
            <person name="Lindquist E.A."/>
            <person name="Lucas S.M."/>
            <person name="Riley R."/>
            <person name="Salamov A.A."/>
            <person name="Hoffmeister D."/>
            <person name="Schwenk D."/>
            <person name="Hadar Y."/>
            <person name="Yarden O."/>
            <person name="de Vries R.P."/>
            <person name="Wiebenga A."/>
            <person name="Stenlid J."/>
            <person name="Eastwood D."/>
            <person name="Grigoriev I.V."/>
            <person name="Berka R.M."/>
            <person name="Blanchette R.A."/>
            <person name="Kersten P."/>
            <person name="Martinez A.T."/>
            <person name="Vicuna R."/>
            <person name="Cullen D."/>
        </authorList>
    </citation>
    <scope>NUCLEOTIDE SEQUENCE [LARGE SCALE GENOMIC DNA]</scope>
    <source>
        <strain evidence="2 3">B</strain>
    </source>
</reference>
<proteinExistence type="predicted"/>
<feature type="compositionally biased region" description="Low complexity" evidence="1">
    <location>
        <begin position="56"/>
        <end position="66"/>
    </location>
</feature>
<sequence>MRAGRSEGGGEPRRRTRCDATRLDRDLHKRRALLLPSLHARRSAHRSCASDSRARTTPVASAPVASAAGGVEQRWRSDVSHLAARRCWSATACSAPDHGQPFAAMASDSRAWPFPLSLAKLVPPSFPLSKHTPSRTSRLSPSLLLSFILGPFLS</sequence>
<name>M2Q6Y0_CERS8</name>
<evidence type="ECO:0000313" key="2">
    <source>
        <dbReference type="EMBL" id="EMD32588.1"/>
    </source>
</evidence>
<evidence type="ECO:0000313" key="3">
    <source>
        <dbReference type="Proteomes" id="UP000016930"/>
    </source>
</evidence>
<organism evidence="2 3">
    <name type="scientific">Ceriporiopsis subvermispora (strain B)</name>
    <name type="common">White-rot fungus</name>
    <name type="synonym">Gelatoporia subvermispora</name>
    <dbReference type="NCBI Taxonomy" id="914234"/>
    <lineage>
        <taxon>Eukaryota</taxon>
        <taxon>Fungi</taxon>
        <taxon>Dikarya</taxon>
        <taxon>Basidiomycota</taxon>
        <taxon>Agaricomycotina</taxon>
        <taxon>Agaricomycetes</taxon>
        <taxon>Polyporales</taxon>
        <taxon>Gelatoporiaceae</taxon>
        <taxon>Gelatoporia</taxon>
    </lineage>
</organism>
<accession>M2Q6Y0</accession>
<dbReference type="AlphaFoldDB" id="M2Q6Y0"/>
<dbReference type="EMBL" id="KB445810">
    <property type="protein sequence ID" value="EMD32588.1"/>
    <property type="molecule type" value="Genomic_DNA"/>
</dbReference>
<keyword evidence="3" id="KW-1185">Reference proteome</keyword>
<protein>
    <submittedName>
        <fullName evidence="2">Uncharacterized protein</fullName>
    </submittedName>
</protein>
<dbReference type="Proteomes" id="UP000016930">
    <property type="component" value="Unassembled WGS sequence"/>
</dbReference>
<evidence type="ECO:0000256" key="1">
    <source>
        <dbReference type="SAM" id="MobiDB-lite"/>
    </source>
</evidence>
<gene>
    <name evidence="2" type="ORF">CERSUDRAFT_118629</name>
</gene>
<dbReference type="HOGENOM" id="CLU_1708481_0_0_1"/>